<dbReference type="OrthoDB" id="6399206at2"/>
<evidence type="ECO:0000313" key="1">
    <source>
        <dbReference type="EMBL" id="ADE15099.1"/>
    </source>
</evidence>
<gene>
    <name evidence="1" type="ordered locus">Nhal_1991</name>
</gene>
<sequence>MTSFAVKHIEEKHGALSSVLKNAKKQPYSLTSKEYEAHEAAKGRFVYVIEVLRVKGDTIYLLGYKYKARTVLAAPGVALWRGKFKYKNSVEYGIPSEGLYFDKPVLITDTGFIDWFKGETFGMAAIPVAHVKTLETLFKDPSNYAKKFKI</sequence>
<organism evidence="1 2">
    <name type="scientific">Nitrosococcus halophilus (strain Nc4)</name>
    <dbReference type="NCBI Taxonomy" id="472759"/>
    <lineage>
        <taxon>Bacteria</taxon>
        <taxon>Pseudomonadati</taxon>
        <taxon>Pseudomonadota</taxon>
        <taxon>Gammaproteobacteria</taxon>
        <taxon>Chromatiales</taxon>
        <taxon>Chromatiaceae</taxon>
        <taxon>Nitrosococcus</taxon>
    </lineage>
</organism>
<evidence type="ECO:0000313" key="2">
    <source>
        <dbReference type="Proteomes" id="UP000001844"/>
    </source>
</evidence>
<proteinExistence type="predicted"/>
<keyword evidence="2" id="KW-1185">Reference proteome</keyword>
<dbReference type="RefSeq" id="WP_013032965.1">
    <property type="nucleotide sequence ID" value="NC_013960.1"/>
</dbReference>
<dbReference type="Proteomes" id="UP000001844">
    <property type="component" value="Chromosome"/>
</dbReference>
<dbReference type="AlphaFoldDB" id="D5C3X7"/>
<name>D5C3X7_NITHN</name>
<dbReference type="HOGENOM" id="CLU_1738579_0_0_6"/>
<accession>D5C3X7</accession>
<dbReference type="STRING" id="472759.Nhal_1991"/>
<protein>
    <submittedName>
        <fullName evidence="1">Uncharacterized protein</fullName>
    </submittedName>
</protein>
<reference evidence="2" key="1">
    <citation type="submission" date="2010-04" db="EMBL/GenBank/DDBJ databases">
        <title>Complete genome sequence of Nitrosococcus halophilus Nc4, a salt-adapted, aerobic obligate ammonia-oxidizing sulfur purple bacterium.</title>
        <authorList>
            <consortium name="US DOE Joint Genome Institute"/>
            <person name="Campbell M.A."/>
            <person name="Malfatti S.A."/>
            <person name="Chain P.S.G."/>
            <person name="Heidelberg J.F."/>
            <person name="Ward B.B."/>
            <person name="Klotz M.G."/>
        </authorList>
    </citation>
    <scope>NUCLEOTIDE SEQUENCE [LARGE SCALE GENOMIC DNA]</scope>
    <source>
        <strain evidence="2">Nc4</strain>
    </source>
</reference>
<dbReference type="EMBL" id="CP001798">
    <property type="protein sequence ID" value="ADE15099.1"/>
    <property type="molecule type" value="Genomic_DNA"/>
</dbReference>
<dbReference type="KEGG" id="nhl:Nhal_1991"/>